<dbReference type="EC" id="2.7.10.2" evidence="6"/>
<protein>
    <submittedName>
        <fullName evidence="6">Polysaccharide biosynthesis tyrosine autokinase</fullName>
        <ecNumber evidence="6">2.7.10.2</ecNumber>
    </submittedName>
</protein>
<feature type="transmembrane region" description="Helical" evidence="3">
    <location>
        <begin position="34"/>
        <end position="52"/>
    </location>
</feature>
<evidence type="ECO:0000256" key="3">
    <source>
        <dbReference type="SAM" id="Phobius"/>
    </source>
</evidence>
<dbReference type="Pfam" id="PF01656">
    <property type="entry name" value="CbiA"/>
    <property type="match status" value="1"/>
</dbReference>
<dbReference type="InterPro" id="IPR002586">
    <property type="entry name" value="CobQ/CobB/MinD/ParA_Nub-bd_dom"/>
</dbReference>
<dbReference type="PANTHER" id="PTHR32309">
    <property type="entry name" value="TYROSINE-PROTEIN KINASE"/>
    <property type="match status" value="1"/>
</dbReference>
<dbReference type="Gene3D" id="3.40.50.300">
    <property type="entry name" value="P-loop containing nucleotide triphosphate hydrolases"/>
    <property type="match status" value="1"/>
</dbReference>
<dbReference type="Proteomes" id="UP000612680">
    <property type="component" value="Chromosome"/>
</dbReference>
<evidence type="ECO:0000313" key="6">
    <source>
        <dbReference type="EMBL" id="QRR03244.1"/>
    </source>
</evidence>
<dbReference type="GO" id="GO:0004715">
    <property type="term" value="F:non-membrane spanning protein tyrosine kinase activity"/>
    <property type="evidence" value="ECO:0007669"/>
    <property type="project" value="UniProtKB-EC"/>
</dbReference>
<keyword evidence="2" id="KW-0067">ATP-binding</keyword>
<evidence type="ECO:0000313" key="7">
    <source>
        <dbReference type="Proteomes" id="UP000612680"/>
    </source>
</evidence>
<keyword evidence="7" id="KW-1185">Reference proteome</keyword>
<dbReference type="CDD" id="cd05387">
    <property type="entry name" value="BY-kinase"/>
    <property type="match status" value="1"/>
</dbReference>
<keyword evidence="3" id="KW-0812">Transmembrane</keyword>
<dbReference type="SUPFAM" id="SSF52540">
    <property type="entry name" value="P-loop containing nucleoside triphosphate hydrolases"/>
    <property type="match status" value="1"/>
</dbReference>
<keyword evidence="3" id="KW-0472">Membrane</keyword>
<sequence length="776" mass="87880">MQEQQQTQVKTQYAFHSGRLLLSAMKSMQVHWRLYLVFTCTSLCLALLYLRYATPRYIITSSILIRDDSRGSEFAESAFMEELGGLPLQSNVDNEIEVLKSRTLMQSVVNDLQLNVRYEVAGDIKTAELHEKSPYRLTLLDSGDQYKATSYQITELHGRRFRLLSPVRQVTGRFGDTIRLGSGRAVLRKTSFKPGEQCMYSITLSPHHTIVNQYASRLKVTASNKLASIVTLSLTDILPEKGEAILNKLLDNYQKINAAEQSRRAAKTLAFIEQHLVVISARLQKDEVAIQKFKSRHQLTDITEHAKLLTRNRQLTQQEASKYNAQLDVLTHLGTFLVSGPEQTLPASLTLQEPTFAAIISRYNEVLTTKAKYLATTRAGYPRIRELEDQLKSLKADLQVSIQAHRQEISTYLTALRSIRLQEESEMQQLPQWERTYQGLLRQQQTDQELYVLLLKKRLETALSKSSTISNARMIDPPLADPEPTHPDARVTLVMAGFTGLMLPFLLLHLRQALNTRVLCKSDVSERIDLPFIGELTHVSRRRKQLLFAPRSAITEQFRTLRTNLHFLPDVRSRQVILITSGTSHEGKSWIAMNLAETLSRSGRKVVLVEMDLRKPGITTYLDLNPCGVTELLTSGQNPSTFLQKSPGLAFDIIAAGKPPPDPLALLLGEYMGDLFASLKAMYEHIIIDSPPAGLLADALLIGQYSDLSLYVIRQGFTRKSDLDKLCQISARNQLPLLHLILNDVQADSDDQYNYYQQKREGHLKSLLSKYLKYRS</sequence>
<dbReference type="InterPro" id="IPR050445">
    <property type="entry name" value="Bact_polysacc_biosynth/exp"/>
</dbReference>
<evidence type="ECO:0000259" key="4">
    <source>
        <dbReference type="Pfam" id="PF01656"/>
    </source>
</evidence>
<dbReference type="Pfam" id="PF13807">
    <property type="entry name" value="GNVR"/>
    <property type="match status" value="1"/>
</dbReference>
<gene>
    <name evidence="6" type="ORF">HWI92_21160</name>
</gene>
<evidence type="ECO:0000256" key="2">
    <source>
        <dbReference type="ARBA" id="ARBA00022840"/>
    </source>
</evidence>
<evidence type="ECO:0000259" key="5">
    <source>
        <dbReference type="Pfam" id="PF13807"/>
    </source>
</evidence>
<keyword evidence="3" id="KW-1133">Transmembrane helix</keyword>
<evidence type="ECO:0000256" key="1">
    <source>
        <dbReference type="ARBA" id="ARBA00022741"/>
    </source>
</evidence>
<dbReference type="InterPro" id="IPR032807">
    <property type="entry name" value="GNVR"/>
</dbReference>
<dbReference type="InterPro" id="IPR005702">
    <property type="entry name" value="Wzc-like_C"/>
</dbReference>
<reference evidence="6 7" key="1">
    <citation type="submission" date="2020-06" db="EMBL/GenBank/DDBJ databases">
        <title>Dyadobacter sandarakinus sp. nov., isolated from the soil of the Arctic Yellow River Station.</title>
        <authorList>
            <person name="Zhang Y."/>
            <person name="Peng F."/>
        </authorList>
    </citation>
    <scope>NUCLEOTIDE SEQUENCE [LARGE SCALE GENOMIC DNA]</scope>
    <source>
        <strain evidence="6 7">Q3-56</strain>
    </source>
</reference>
<dbReference type="EMBL" id="CP056775">
    <property type="protein sequence ID" value="QRR03244.1"/>
    <property type="molecule type" value="Genomic_DNA"/>
</dbReference>
<dbReference type="PANTHER" id="PTHR32309:SF13">
    <property type="entry name" value="FERRIC ENTEROBACTIN TRANSPORT PROTEIN FEPE"/>
    <property type="match status" value="1"/>
</dbReference>
<keyword evidence="1" id="KW-0547">Nucleotide-binding</keyword>
<feature type="domain" description="CobQ/CobB/MinD/ParA nucleotide binding" evidence="4">
    <location>
        <begin position="577"/>
        <end position="757"/>
    </location>
</feature>
<keyword evidence="6" id="KW-0808">Transferase</keyword>
<organism evidence="6 7">
    <name type="scientific">Dyadobacter sandarakinus</name>
    <dbReference type="NCBI Taxonomy" id="2747268"/>
    <lineage>
        <taxon>Bacteria</taxon>
        <taxon>Pseudomonadati</taxon>
        <taxon>Bacteroidota</taxon>
        <taxon>Cytophagia</taxon>
        <taxon>Cytophagales</taxon>
        <taxon>Spirosomataceae</taxon>
        <taxon>Dyadobacter</taxon>
    </lineage>
</organism>
<proteinExistence type="predicted"/>
<name>A0ABX7IAU5_9BACT</name>
<dbReference type="NCBIfam" id="TIGR01007">
    <property type="entry name" value="eps_fam"/>
    <property type="match status" value="1"/>
</dbReference>
<accession>A0ABX7IAU5</accession>
<dbReference type="RefSeq" id="WP_204658995.1">
    <property type="nucleotide sequence ID" value="NZ_CP056775.1"/>
</dbReference>
<dbReference type="InterPro" id="IPR027417">
    <property type="entry name" value="P-loop_NTPase"/>
</dbReference>
<feature type="domain" description="Tyrosine-protein kinase G-rich" evidence="5">
    <location>
        <begin position="440"/>
        <end position="512"/>
    </location>
</feature>